<dbReference type="Gene3D" id="3.30.920.20">
    <property type="entry name" value="Gas2-like domain"/>
    <property type="match status" value="1"/>
</dbReference>
<keyword evidence="3" id="KW-0206">Cytoskeleton</keyword>
<dbReference type="GO" id="GO:0051764">
    <property type="term" value="P:actin crosslink formation"/>
    <property type="evidence" value="ECO:0007669"/>
    <property type="project" value="TreeGrafter"/>
</dbReference>
<dbReference type="STRING" id="8030.ENSSSAP00000038982"/>
<dbReference type="GO" id="GO:0001725">
    <property type="term" value="C:stress fiber"/>
    <property type="evidence" value="ECO:0007669"/>
    <property type="project" value="TreeGrafter"/>
</dbReference>
<evidence type="ECO:0000259" key="7">
    <source>
        <dbReference type="PROSITE" id="PS51460"/>
    </source>
</evidence>
<evidence type="ECO:0000256" key="1">
    <source>
        <dbReference type="ARBA" id="ARBA00004245"/>
    </source>
</evidence>
<evidence type="ECO:0000313" key="10">
    <source>
        <dbReference type="RefSeq" id="XP_014026137.2"/>
    </source>
</evidence>
<keyword evidence="8" id="KW-1185">Reference proteome</keyword>
<proteinExistence type="inferred from homology"/>
<evidence type="ECO:0000256" key="4">
    <source>
        <dbReference type="ARBA" id="ARBA00038441"/>
    </source>
</evidence>
<dbReference type="GO" id="GO:0005884">
    <property type="term" value="C:actin filament"/>
    <property type="evidence" value="ECO:0007669"/>
    <property type="project" value="TreeGrafter"/>
</dbReference>
<dbReference type="GO" id="GO:0031110">
    <property type="term" value="P:regulation of microtubule polymerization or depolymerization"/>
    <property type="evidence" value="ECO:0007669"/>
    <property type="project" value="TreeGrafter"/>
</dbReference>
<dbReference type="PROSITE" id="PS51460">
    <property type="entry name" value="GAR"/>
    <property type="match status" value="1"/>
</dbReference>
<evidence type="ECO:0000313" key="8">
    <source>
        <dbReference type="Proteomes" id="UP001652741"/>
    </source>
</evidence>
<feature type="compositionally biased region" description="Polar residues" evidence="5">
    <location>
        <begin position="529"/>
        <end position="546"/>
    </location>
</feature>
<dbReference type="SMART" id="SM00243">
    <property type="entry name" value="GAS2"/>
    <property type="match status" value="1"/>
</dbReference>
<dbReference type="RefSeq" id="XP_014026137.2">
    <property type="nucleotide sequence ID" value="XM_014170662.2"/>
</dbReference>
<dbReference type="GO" id="GO:0008093">
    <property type="term" value="F:cytoskeletal anchor activity"/>
    <property type="evidence" value="ECO:0007669"/>
    <property type="project" value="TreeGrafter"/>
</dbReference>
<dbReference type="PANTHER" id="PTHR46756">
    <property type="entry name" value="TRANSGELIN"/>
    <property type="match status" value="1"/>
</dbReference>
<dbReference type="KEGG" id="sasa:106584974"/>
<dbReference type="RefSeq" id="XP_014026136.2">
    <property type="nucleotide sequence ID" value="XM_014170661.2"/>
</dbReference>
<dbReference type="SUPFAM" id="SSF47576">
    <property type="entry name" value="Calponin-homology domain, CH-domain"/>
    <property type="match status" value="1"/>
</dbReference>
<feature type="compositionally biased region" description="Low complexity" evidence="5">
    <location>
        <begin position="944"/>
        <end position="968"/>
    </location>
</feature>
<comment type="similarity">
    <text evidence="4">Belongs to the GAS2 family.</text>
</comment>
<dbReference type="InterPro" id="IPR036872">
    <property type="entry name" value="CH_dom_sf"/>
</dbReference>
<dbReference type="Proteomes" id="UP001652741">
    <property type="component" value="Chromosome ssa24"/>
</dbReference>
<dbReference type="Gene3D" id="1.10.418.10">
    <property type="entry name" value="Calponin-like domain"/>
    <property type="match status" value="1"/>
</dbReference>
<feature type="compositionally biased region" description="Basic and acidic residues" evidence="5">
    <location>
        <begin position="698"/>
        <end position="709"/>
    </location>
</feature>
<reference evidence="9 10" key="1">
    <citation type="submission" date="2025-05" db="UniProtKB">
        <authorList>
            <consortium name="RefSeq"/>
        </authorList>
    </citation>
    <scope>IDENTIFICATION</scope>
</reference>
<protein>
    <submittedName>
        <fullName evidence="9 10">GAS2-like protein 2A</fullName>
    </submittedName>
</protein>
<dbReference type="GO" id="GO:0001578">
    <property type="term" value="P:microtubule bundle formation"/>
    <property type="evidence" value="ECO:0007669"/>
    <property type="project" value="TreeGrafter"/>
</dbReference>
<dbReference type="CDD" id="cd21268">
    <property type="entry name" value="CH_GAS2L1_2"/>
    <property type="match status" value="1"/>
</dbReference>
<feature type="compositionally biased region" description="Low complexity" evidence="5">
    <location>
        <begin position="762"/>
        <end position="773"/>
    </location>
</feature>
<dbReference type="PANTHER" id="PTHR46756:SF25">
    <property type="entry name" value="GAS2-LIKE PROTEIN 1"/>
    <property type="match status" value="1"/>
</dbReference>
<dbReference type="GO" id="GO:0005737">
    <property type="term" value="C:cytoplasm"/>
    <property type="evidence" value="ECO:0007669"/>
    <property type="project" value="TreeGrafter"/>
</dbReference>
<dbReference type="AlphaFoldDB" id="A0A1S3PEU9"/>
<feature type="compositionally biased region" description="Low complexity" evidence="5">
    <location>
        <begin position="304"/>
        <end position="324"/>
    </location>
</feature>
<name>A0A1S3PEU9_SALSA</name>
<dbReference type="GO" id="GO:1904825">
    <property type="term" value="P:protein localization to microtubule plus-end"/>
    <property type="evidence" value="ECO:0007669"/>
    <property type="project" value="TreeGrafter"/>
</dbReference>
<feature type="region of interest" description="Disordered" evidence="5">
    <location>
        <begin position="457"/>
        <end position="833"/>
    </location>
</feature>
<feature type="region of interest" description="Disordered" evidence="5">
    <location>
        <begin position="304"/>
        <end position="443"/>
    </location>
</feature>
<gene>
    <name evidence="9 10" type="primary">LOC106584974</name>
</gene>
<dbReference type="Pfam" id="PF02187">
    <property type="entry name" value="GAS2"/>
    <property type="match status" value="1"/>
</dbReference>
<feature type="compositionally biased region" description="Polar residues" evidence="5">
    <location>
        <begin position="734"/>
        <end position="761"/>
    </location>
</feature>
<evidence type="ECO:0000259" key="6">
    <source>
        <dbReference type="PROSITE" id="PS50021"/>
    </source>
</evidence>
<dbReference type="PaxDb" id="8030-ENSSSAP00000038982"/>
<dbReference type="Pfam" id="PF00307">
    <property type="entry name" value="CH"/>
    <property type="match status" value="1"/>
</dbReference>
<dbReference type="Bgee" id="ENSSSAG00000043829">
    <property type="expression patterns" value="Expressed in pharyngeal gill and 16 other cell types or tissues"/>
</dbReference>
<accession>A0A1S3PEU9</accession>
<feature type="compositionally biased region" description="Pro residues" evidence="5">
    <location>
        <begin position="933"/>
        <end position="943"/>
    </location>
</feature>
<dbReference type="InterPro" id="IPR001715">
    <property type="entry name" value="CH_dom"/>
</dbReference>
<dbReference type="PROSITE" id="PS50021">
    <property type="entry name" value="CH"/>
    <property type="match status" value="1"/>
</dbReference>
<dbReference type="InterPro" id="IPR036534">
    <property type="entry name" value="GAR_dom_sf"/>
</dbReference>
<feature type="region of interest" description="Disordered" evidence="5">
    <location>
        <begin position="897"/>
        <end position="1069"/>
    </location>
</feature>
<dbReference type="GO" id="GO:0051015">
    <property type="term" value="F:actin filament binding"/>
    <property type="evidence" value="ECO:0007669"/>
    <property type="project" value="TreeGrafter"/>
</dbReference>
<feature type="domain" description="GAR" evidence="7">
    <location>
        <begin position="220"/>
        <end position="292"/>
    </location>
</feature>
<feature type="compositionally biased region" description="Gly residues" evidence="5">
    <location>
        <begin position="425"/>
        <end position="436"/>
    </location>
</feature>
<feature type="compositionally biased region" description="Low complexity" evidence="5">
    <location>
        <begin position="1058"/>
        <end position="1067"/>
    </location>
</feature>
<dbReference type="SMART" id="SM00033">
    <property type="entry name" value="CH"/>
    <property type="match status" value="1"/>
</dbReference>
<dbReference type="InterPro" id="IPR003108">
    <property type="entry name" value="GAR_dom"/>
</dbReference>
<evidence type="ECO:0000313" key="9">
    <source>
        <dbReference type="RefSeq" id="XP_014026136.2"/>
    </source>
</evidence>
<dbReference type="SUPFAM" id="SSF143575">
    <property type="entry name" value="GAS2 domain-like"/>
    <property type="match status" value="1"/>
</dbReference>
<feature type="compositionally biased region" description="Low complexity" evidence="5">
    <location>
        <begin position="580"/>
        <end position="594"/>
    </location>
</feature>
<evidence type="ECO:0000256" key="5">
    <source>
        <dbReference type="SAM" id="MobiDB-lite"/>
    </source>
</evidence>
<evidence type="ECO:0000256" key="3">
    <source>
        <dbReference type="ARBA" id="ARBA00023212"/>
    </source>
</evidence>
<keyword evidence="2" id="KW-0963">Cytoplasm</keyword>
<organism evidence="8 9">
    <name type="scientific">Salmo salar</name>
    <name type="common">Atlantic salmon</name>
    <dbReference type="NCBI Taxonomy" id="8030"/>
    <lineage>
        <taxon>Eukaryota</taxon>
        <taxon>Metazoa</taxon>
        <taxon>Chordata</taxon>
        <taxon>Craniata</taxon>
        <taxon>Vertebrata</taxon>
        <taxon>Euteleostomi</taxon>
        <taxon>Actinopterygii</taxon>
        <taxon>Neopterygii</taxon>
        <taxon>Teleostei</taxon>
        <taxon>Protacanthopterygii</taxon>
        <taxon>Salmoniformes</taxon>
        <taxon>Salmonidae</taxon>
        <taxon>Salmoninae</taxon>
        <taxon>Salmo</taxon>
    </lineage>
</organism>
<comment type="subcellular location">
    <subcellularLocation>
        <location evidence="1">Cytoplasm</location>
        <location evidence="1">Cytoskeleton</location>
    </subcellularLocation>
</comment>
<evidence type="ECO:0000256" key="2">
    <source>
        <dbReference type="ARBA" id="ARBA00022490"/>
    </source>
</evidence>
<feature type="compositionally biased region" description="Basic and acidic residues" evidence="5">
    <location>
        <begin position="386"/>
        <end position="403"/>
    </location>
</feature>
<sequence>MADQSNIQSAASKSIRPFKSSEEYLYAMKEDLAEWFNTLYDLDITADTFMEGLETGCALCRHANNVNRAALEFQMEYPEVAQSLRMPTKDVVFQSRNVVPGSFLARDNVSNFIGWCRQELWIKDVLMFETNDIVEKCNEKNFVLCLLEVARRGAKFGMLAPMLIQLEEEIEEEIRDQENQGEPSPSLLPISRAFVRKESVVDEPEPAPYAHWQQKQRVLCDMRNLDELVREILGRCSCPAQFPMTKVSEGKYKVGDSSALIFIRVLRTHVMVRVGGGWDTLEHYLDKHDPCRCAAFAHRYHQAKASGQGAHSKSSSAHSSRSTSPGPHWRNEGIAPYKPPDRRSQGLEPPCAPCAPSSTRPGRSHHPSLPTELDSNAGRTPLLPRPPRDRSEPRHFNPLRSKDSSLMPVTRRLSGDSDSSTASSKGGGGAGGGRFSLGGTRRAGEEVVLLVNRKEGKHLIERPGGGEGQIPALCPPMPRARSHSRERPAPATILKPSPPQGPSDGLRTSRGDRGRSLGPEGPRRLQAPRSHSQGKMPSRSRTNDASPGSCPRHGASQPPSSDRREELRAKQLPPASPRISGGFSRRQSSSCSNSPIKGLQSSSPSKKTMVAPRPPAPRSPSVGKSRLLPPVSQAGRRSPHSTSPRSSHYHGHGPRSPRTSHGPRSNGHGHRGLAGSERQEPEEEGLGYKFQMLPNLDPQKEQDLYRSFEAEFLANTGQGKVGPSRPKGGGSFQRPASSYPQQGVGTQNLPTPASADPNVTDSAYSSSNSSTSSINVGGKVGALPDLRESKRTNPHSCGRLENTLAPLHDHSPGGLSNGGHTEPVRWSGRGGGLRKLPAISSSMEEGELLSSFPGQRDSELGIALSHTPSQLPFNPRSMNVGHVSGAPAEMLMESQQGQLGWGSGPEGDVPLEDQQPSFPYDLEDEDPKDDLPPPESCPSPIPLSPSEDCSFQEDSSSESSSMCFSLSESHSESSPPPPLLANRDAVDGDVVLRPKRVGKKADRMPSIYKLKLRPRVRPRTDNRPENSPSRIPTPVSYRDLQAMGNLTPLHTPTPPQSPQSSHSNGHPASRKALHQAFGDLIHSQSCSTAMGSRDCTYSVESGSGLDTEAWM</sequence>
<dbReference type="GO" id="GO:0008017">
    <property type="term" value="F:microtubule binding"/>
    <property type="evidence" value="ECO:0007669"/>
    <property type="project" value="InterPro"/>
</dbReference>
<dbReference type="GeneID" id="106584974"/>
<feature type="domain" description="Calponin-homology (CH)" evidence="6">
    <location>
        <begin position="26"/>
        <end position="154"/>
    </location>
</feature>
<dbReference type="GO" id="GO:0035371">
    <property type="term" value="C:microtubule plus-end"/>
    <property type="evidence" value="ECO:0007669"/>
    <property type="project" value="TreeGrafter"/>
</dbReference>